<protein>
    <submittedName>
        <fullName evidence="1">Retrotransposon protein</fullName>
    </submittedName>
</protein>
<dbReference type="Proteomes" id="UP000321393">
    <property type="component" value="Unassembled WGS sequence"/>
</dbReference>
<comment type="caution">
    <text evidence="1">The sequence shown here is derived from an EMBL/GenBank/DDBJ whole genome shotgun (WGS) entry which is preliminary data.</text>
</comment>
<gene>
    <name evidence="2" type="ORF">E5676_scaffold556G00090</name>
    <name evidence="1" type="ORF">E6C27_scaffold205G00370</name>
</gene>
<organism evidence="1 3">
    <name type="scientific">Cucumis melo var. makuwa</name>
    <name type="common">Oriental melon</name>
    <dbReference type="NCBI Taxonomy" id="1194695"/>
    <lineage>
        <taxon>Eukaryota</taxon>
        <taxon>Viridiplantae</taxon>
        <taxon>Streptophyta</taxon>
        <taxon>Embryophyta</taxon>
        <taxon>Tracheophyta</taxon>
        <taxon>Spermatophyta</taxon>
        <taxon>Magnoliopsida</taxon>
        <taxon>eudicotyledons</taxon>
        <taxon>Gunneridae</taxon>
        <taxon>Pentapetalae</taxon>
        <taxon>rosids</taxon>
        <taxon>fabids</taxon>
        <taxon>Cucurbitales</taxon>
        <taxon>Cucurbitaceae</taxon>
        <taxon>Benincaseae</taxon>
        <taxon>Cucumis</taxon>
    </lineage>
</organism>
<dbReference type="Proteomes" id="UP000321947">
    <property type="component" value="Unassembled WGS sequence"/>
</dbReference>
<reference evidence="3 4" key="1">
    <citation type="submission" date="2019-08" db="EMBL/GenBank/DDBJ databases">
        <title>Draft genome sequences of two oriental melons (Cucumis melo L. var makuwa).</title>
        <authorList>
            <person name="Kwon S.-Y."/>
        </authorList>
    </citation>
    <scope>NUCLEOTIDE SEQUENCE [LARGE SCALE GENOMIC DNA]</scope>
    <source>
        <strain evidence="4">cv. Chang Bougi</strain>
        <strain evidence="3">cv. SW 3</strain>
        <tissue evidence="1">Leaf</tissue>
    </source>
</reference>
<accession>A0A5A7V8A4</accession>
<evidence type="ECO:0000313" key="2">
    <source>
        <dbReference type="EMBL" id="TYK13477.1"/>
    </source>
</evidence>
<evidence type="ECO:0000313" key="1">
    <source>
        <dbReference type="EMBL" id="KAA0063227.1"/>
    </source>
</evidence>
<evidence type="ECO:0000313" key="4">
    <source>
        <dbReference type="Proteomes" id="UP000321947"/>
    </source>
</evidence>
<dbReference type="EMBL" id="SSTE01002875">
    <property type="protein sequence ID" value="KAA0063227.1"/>
    <property type="molecule type" value="Genomic_DNA"/>
</dbReference>
<dbReference type="EMBL" id="SSTD01009930">
    <property type="protein sequence ID" value="TYK13477.1"/>
    <property type="molecule type" value="Genomic_DNA"/>
</dbReference>
<sequence length="148" mass="17088">MFNDDVPLDDSHDQDIPMMYSQGVHMSPDEMFGIRAAQASERKNCSSGSKRKQGSEHYETVEVIRSVIEFGNDQLKAIANWPKEKRATEVELRAEVVKQLQDIPELQSQDRQSLCKSYSVVWRPLRDPCRFQQNLNRSIAIFSCKIRV</sequence>
<name>A0A5A7V8A4_CUCMM</name>
<evidence type="ECO:0000313" key="3">
    <source>
        <dbReference type="Proteomes" id="UP000321393"/>
    </source>
</evidence>
<dbReference type="AlphaFoldDB" id="A0A5A7V8A4"/>
<proteinExistence type="predicted"/>